<evidence type="ECO:0000313" key="2">
    <source>
        <dbReference type="EMBL" id="KOF85803.1"/>
    </source>
</evidence>
<reference evidence="2" key="1">
    <citation type="submission" date="2015-07" db="EMBL/GenBank/DDBJ databases">
        <title>MeaNS - Measles Nucleotide Surveillance Program.</title>
        <authorList>
            <person name="Tran T."/>
            <person name="Druce J."/>
        </authorList>
    </citation>
    <scope>NUCLEOTIDE SEQUENCE</scope>
    <source>
        <strain evidence="2">UCB-OBI-ISO-001</strain>
        <tissue evidence="2">Gonad</tissue>
    </source>
</reference>
<protein>
    <submittedName>
        <fullName evidence="2">Uncharacterized protein</fullName>
    </submittedName>
</protein>
<dbReference type="EMBL" id="KQ418804">
    <property type="protein sequence ID" value="KOF85803.1"/>
    <property type="molecule type" value="Genomic_DNA"/>
</dbReference>
<organism evidence="2">
    <name type="scientific">Octopus bimaculoides</name>
    <name type="common">California two-spotted octopus</name>
    <dbReference type="NCBI Taxonomy" id="37653"/>
    <lineage>
        <taxon>Eukaryota</taxon>
        <taxon>Metazoa</taxon>
        <taxon>Spiralia</taxon>
        <taxon>Lophotrochozoa</taxon>
        <taxon>Mollusca</taxon>
        <taxon>Cephalopoda</taxon>
        <taxon>Coleoidea</taxon>
        <taxon>Octopodiformes</taxon>
        <taxon>Octopoda</taxon>
        <taxon>Incirrata</taxon>
        <taxon>Octopodidae</taxon>
        <taxon>Octopus</taxon>
    </lineage>
</organism>
<sequence length="74" mass="8974">MNNIRETREDQENQKDQKTFLLKGTAIFPRNTKHIYQKLLRLRTDLSHVIFLAIYFYKICSYTRLTVNNNMHLN</sequence>
<evidence type="ECO:0000256" key="1">
    <source>
        <dbReference type="SAM" id="Phobius"/>
    </source>
</evidence>
<proteinExistence type="predicted"/>
<dbReference type="AlphaFoldDB" id="A0A0L8H941"/>
<accession>A0A0L8H941</accession>
<keyword evidence="1" id="KW-0472">Membrane</keyword>
<keyword evidence="1" id="KW-1133">Transmembrane helix</keyword>
<feature type="transmembrane region" description="Helical" evidence="1">
    <location>
        <begin position="46"/>
        <end position="65"/>
    </location>
</feature>
<gene>
    <name evidence="2" type="ORF">OCBIM_22019710mg</name>
</gene>
<name>A0A0L8H941_OCTBM</name>
<keyword evidence="1" id="KW-0812">Transmembrane</keyword>